<dbReference type="SUPFAM" id="SSF56281">
    <property type="entry name" value="Metallo-hydrolase/oxidoreductase"/>
    <property type="match status" value="1"/>
</dbReference>
<dbReference type="SMART" id="SM00849">
    <property type="entry name" value="Lactamase_B"/>
    <property type="match status" value="1"/>
</dbReference>
<accession>A0A2S0VS16</accession>
<protein>
    <submittedName>
        <fullName evidence="2">MBL fold metallo-hydrolase</fullName>
    </submittedName>
</protein>
<sequence length="282" mass="31437">MQVVFYGVRGSTPAPGAEFARYGGNTACVHVKLSDGTQLILDSGTGIKKLGHVLAQTQDDIHLLLSHNHWDHIQGFPFFLPAFQPKRKIYITPGLTTPYEPEAILNQMSGSWFPITRNELLADIEIVQQDVDVESWQIGSATISRRKMNHPGGGSSYLIADNGTKLAYVTDNELFPPYRVETQFSEWQSFIQDADLLIHDAQYTDVDMPLKHGWGHSLIEQAVELSVSAGVKRCAFYSHDHTRTDDAIDALLEQIQVKMAERDNPSAPEIFAAYEGQVVVLK</sequence>
<dbReference type="RefSeq" id="WP_108603051.1">
    <property type="nucleotide sequence ID" value="NZ_CP026604.1"/>
</dbReference>
<dbReference type="Gene3D" id="3.60.15.10">
    <property type="entry name" value="Ribonuclease Z/Hydroxyacylglutathione hydrolase-like"/>
    <property type="match status" value="1"/>
</dbReference>
<dbReference type="PANTHER" id="PTHR42663:SF4">
    <property type="entry name" value="SLL1036 PROTEIN"/>
    <property type="match status" value="1"/>
</dbReference>
<organism evidence="2 3">
    <name type="scientific">Saccharobesus litoralis</name>
    <dbReference type="NCBI Taxonomy" id="2172099"/>
    <lineage>
        <taxon>Bacteria</taxon>
        <taxon>Pseudomonadati</taxon>
        <taxon>Pseudomonadota</taxon>
        <taxon>Gammaproteobacteria</taxon>
        <taxon>Alteromonadales</taxon>
        <taxon>Alteromonadaceae</taxon>
        <taxon>Saccharobesus</taxon>
    </lineage>
</organism>
<dbReference type="CDD" id="cd07715">
    <property type="entry name" value="TaR3-like_MBL-fold"/>
    <property type="match status" value="1"/>
</dbReference>
<dbReference type="PANTHER" id="PTHR42663">
    <property type="entry name" value="HYDROLASE C777.06C-RELATED-RELATED"/>
    <property type="match status" value="1"/>
</dbReference>
<dbReference type="EMBL" id="CP026604">
    <property type="protein sequence ID" value="AWB66999.1"/>
    <property type="molecule type" value="Genomic_DNA"/>
</dbReference>
<evidence type="ECO:0000259" key="1">
    <source>
        <dbReference type="SMART" id="SM00849"/>
    </source>
</evidence>
<dbReference type="GO" id="GO:0016787">
    <property type="term" value="F:hydrolase activity"/>
    <property type="evidence" value="ECO:0007669"/>
    <property type="project" value="UniProtKB-KW"/>
</dbReference>
<evidence type="ECO:0000313" key="3">
    <source>
        <dbReference type="Proteomes" id="UP000244441"/>
    </source>
</evidence>
<dbReference type="Pfam" id="PF12706">
    <property type="entry name" value="Lactamase_B_2"/>
    <property type="match status" value="1"/>
</dbReference>
<dbReference type="InterPro" id="IPR001279">
    <property type="entry name" value="Metallo-B-lactamas"/>
</dbReference>
<feature type="domain" description="Metallo-beta-lactamase" evidence="1">
    <location>
        <begin position="25"/>
        <end position="216"/>
    </location>
</feature>
<reference evidence="2 3" key="1">
    <citation type="submission" date="2018-01" db="EMBL/GenBank/DDBJ databases">
        <title>Genome sequence of a Cantenovulum-like bacteria.</title>
        <authorList>
            <person name="Tan W.R."/>
            <person name="Lau N.-S."/>
            <person name="Go F."/>
            <person name="Amirul A.-A.A."/>
        </authorList>
    </citation>
    <scope>NUCLEOTIDE SEQUENCE [LARGE SCALE GENOMIC DNA]</scope>
    <source>
        <strain evidence="2 3">CCB-QB4</strain>
    </source>
</reference>
<dbReference type="AlphaFoldDB" id="A0A2S0VS16"/>
<proteinExistence type="predicted"/>
<dbReference type="KEGG" id="cate:C2869_11370"/>
<dbReference type="InterPro" id="IPR036866">
    <property type="entry name" value="RibonucZ/Hydroxyglut_hydro"/>
</dbReference>
<keyword evidence="3" id="KW-1185">Reference proteome</keyword>
<gene>
    <name evidence="2" type="ORF">C2869_11370</name>
</gene>
<name>A0A2S0VS16_9ALTE</name>
<keyword evidence="2" id="KW-0378">Hydrolase</keyword>
<dbReference type="OrthoDB" id="9803916at2"/>
<evidence type="ECO:0000313" key="2">
    <source>
        <dbReference type="EMBL" id="AWB66999.1"/>
    </source>
</evidence>
<dbReference type="Proteomes" id="UP000244441">
    <property type="component" value="Chromosome"/>
</dbReference>